<sequence>MYDPSSRSFKVGCGRRMNKGQMKWWQLSLLGIGCTIGTGFFLGSSIAIQSGGNAVLIAFLLAAIGTYIVYDALAKLSVNDPDKGSFRSYAKKAFGRWAGFSNGWIYCLSEVLIMGSQLIALGIFTQFWFPELPLWMLAAIYGGLGLLVLLAGMQGFEKIENGFGIVKLAAILIFIFVSIILLIRGLNGNSSGTMPYLMDGQHFFTQGITGIWQALLYAVYAFGGIEVMGLVVIDLKDPRTAPKAGKVMLILLTVIYLISIALVLALVPWTMVNPDESPFITALELYQLPLIIDLFTGILIVAGFSTMVAALYAVITLVTSLAEDKDAPAILAKQGKFKVPMPAFLFTAAVLFFSIIIALLLPEKIFEYMTTAAGLMLIYNWLFILAAFTKLENTSSWEKGKVLLGALLIVITVAGTTMQQTSRLGFYVSLLFLAIIGTVAKVNDKRNRSTI</sequence>
<dbReference type="STRING" id="1462526.BN990_00258"/>
<dbReference type="PANTHER" id="PTHR43495">
    <property type="entry name" value="GABA PERMEASE"/>
    <property type="match status" value="1"/>
</dbReference>
<evidence type="ECO:0000256" key="1">
    <source>
        <dbReference type="ARBA" id="ARBA00004651"/>
    </source>
</evidence>
<evidence type="ECO:0000313" key="9">
    <source>
        <dbReference type="EMBL" id="CDQ37991.1"/>
    </source>
</evidence>
<gene>
    <name evidence="9" type="primary">aroP</name>
    <name evidence="9" type="ORF">BN990_00258</name>
</gene>
<evidence type="ECO:0000256" key="7">
    <source>
        <dbReference type="SAM" id="Phobius"/>
    </source>
</evidence>
<dbReference type="GO" id="GO:0005886">
    <property type="term" value="C:plasma membrane"/>
    <property type="evidence" value="ECO:0007669"/>
    <property type="project" value="UniProtKB-SubCell"/>
</dbReference>
<feature type="transmembrane region" description="Helical" evidence="7">
    <location>
        <begin position="368"/>
        <end position="388"/>
    </location>
</feature>
<reference evidence="10" key="2">
    <citation type="submission" date="2014-05" db="EMBL/GenBank/DDBJ databases">
        <title>Draft genome sequence of Virgibacillus massiliensis Vm-5.</title>
        <authorList>
            <person name="Khelaifia S."/>
            <person name="Croce O."/>
            <person name="Lagier J.C."/>
            <person name="Raoult D."/>
        </authorList>
    </citation>
    <scope>NUCLEOTIDE SEQUENCE [LARGE SCALE GENOMIC DNA]</scope>
    <source>
        <strain evidence="10">Vm-5</strain>
    </source>
</reference>
<dbReference type="EMBL" id="CCDP010000001">
    <property type="protein sequence ID" value="CDQ37991.1"/>
    <property type="molecule type" value="Genomic_DNA"/>
</dbReference>
<feature type="transmembrane region" description="Helical" evidence="7">
    <location>
        <begin position="165"/>
        <end position="186"/>
    </location>
</feature>
<feature type="transmembrane region" description="Helical" evidence="7">
    <location>
        <begin position="24"/>
        <end position="48"/>
    </location>
</feature>
<evidence type="ECO:0000256" key="5">
    <source>
        <dbReference type="ARBA" id="ARBA00022989"/>
    </source>
</evidence>
<keyword evidence="6 7" id="KW-0472">Membrane</keyword>
<dbReference type="GO" id="GO:0055085">
    <property type="term" value="P:transmembrane transport"/>
    <property type="evidence" value="ECO:0007669"/>
    <property type="project" value="InterPro"/>
</dbReference>
<feature type="transmembrane region" description="Helical" evidence="7">
    <location>
        <begin position="247"/>
        <end position="271"/>
    </location>
</feature>
<evidence type="ECO:0000256" key="3">
    <source>
        <dbReference type="ARBA" id="ARBA00022692"/>
    </source>
</evidence>
<keyword evidence="10" id="KW-1185">Reference proteome</keyword>
<dbReference type="PROSITE" id="PS51257">
    <property type="entry name" value="PROKAR_LIPOPROTEIN"/>
    <property type="match status" value="1"/>
</dbReference>
<feature type="transmembrane region" description="Helical" evidence="7">
    <location>
        <begin position="104"/>
        <end position="128"/>
    </location>
</feature>
<evidence type="ECO:0000259" key="8">
    <source>
        <dbReference type="Pfam" id="PF00324"/>
    </source>
</evidence>
<comment type="subcellular location">
    <subcellularLocation>
        <location evidence="1">Cell membrane</location>
        <topology evidence="1">Multi-pass membrane protein</topology>
    </subcellularLocation>
</comment>
<dbReference type="Pfam" id="PF00324">
    <property type="entry name" value="AA_permease"/>
    <property type="match status" value="1"/>
</dbReference>
<dbReference type="AlphaFoldDB" id="A0A024Q7W6"/>
<evidence type="ECO:0000313" key="10">
    <source>
        <dbReference type="Proteomes" id="UP000028875"/>
    </source>
</evidence>
<dbReference type="PIRSF" id="PIRSF006060">
    <property type="entry name" value="AA_transporter"/>
    <property type="match status" value="1"/>
</dbReference>
<feature type="transmembrane region" description="Helical" evidence="7">
    <location>
        <begin position="291"/>
        <end position="322"/>
    </location>
</feature>
<keyword evidence="4" id="KW-0029">Amino-acid transport</keyword>
<feature type="transmembrane region" description="Helical" evidence="7">
    <location>
        <begin position="134"/>
        <end position="153"/>
    </location>
</feature>
<name>A0A024Q7W6_9BACI</name>
<dbReference type="Proteomes" id="UP000028875">
    <property type="component" value="Unassembled WGS sequence"/>
</dbReference>
<feature type="transmembrane region" description="Helical" evidence="7">
    <location>
        <begin position="54"/>
        <end position="73"/>
    </location>
</feature>
<organism evidence="9 10">
    <name type="scientific">Virgibacillus massiliensis</name>
    <dbReference type="NCBI Taxonomy" id="1462526"/>
    <lineage>
        <taxon>Bacteria</taxon>
        <taxon>Bacillati</taxon>
        <taxon>Bacillota</taxon>
        <taxon>Bacilli</taxon>
        <taxon>Bacillales</taxon>
        <taxon>Bacillaceae</taxon>
        <taxon>Virgibacillus</taxon>
    </lineage>
</organism>
<dbReference type="InterPro" id="IPR004841">
    <property type="entry name" value="AA-permease/SLC12A_dom"/>
</dbReference>
<reference evidence="9 10" key="1">
    <citation type="submission" date="2014-03" db="EMBL/GenBank/DDBJ databases">
        <authorList>
            <person name="Urmite Genomes U."/>
        </authorList>
    </citation>
    <scope>NUCLEOTIDE SEQUENCE [LARGE SCALE GENOMIC DNA]</scope>
    <source>
        <strain evidence="9 10">Vm-5</strain>
    </source>
</reference>
<keyword evidence="3 7" id="KW-0812">Transmembrane</keyword>
<comment type="caution">
    <text evidence="9">The sequence shown here is derived from an EMBL/GenBank/DDBJ whole genome shotgun (WGS) entry which is preliminary data.</text>
</comment>
<keyword evidence="5 7" id="KW-1133">Transmembrane helix</keyword>
<evidence type="ECO:0000256" key="2">
    <source>
        <dbReference type="ARBA" id="ARBA00022448"/>
    </source>
</evidence>
<keyword evidence="2" id="KW-0813">Transport</keyword>
<feature type="transmembrane region" description="Helical" evidence="7">
    <location>
        <begin position="424"/>
        <end position="442"/>
    </location>
</feature>
<feature type="domain" description="Amino acid permease/ SLC12A" evidence="8">
    <location>
        <begin position="28"/>
        <end position="401"/>
    </location>
</feature>
<dbReference type="GO" id="GO:0006865">
    <property type="term" value="P:amino acid transport"/>
    <property type="evidence" value="ECO:0007669"/>
    <property type="project" value="UniProtKB-KW"/>
</dbReference>
<dbReference type="PANTHER" id="PTHR43495:SF5">
    <property type="entry name" value="GAMMA-AMINOBUTYRIC ACID PERMEASE"/>
    <property type="match status" value="1"/>
</dbReference>
<feature type="transmembrane region" description="Helical" evidence="7">
    <location>
        <begin position="343"/>
        <end position="362"/>
    </location>
</feature>
<dbReference type="Gene3D" id="1.20.1740.10">
    <property type="entry name" value="Amino acid/polyamine transporter I"/>
    <property type="match status" value="1"/>
</dbReference>
<feature type="transmembrane region" description="Helical" evidence="7">
    <location>
        <begin position="400"/>
        <end position="418"/>
    </location>
</feature>
<proteinExistence type="predicted"/>
<accession>A0A024Q7W6</accession>
<protein>
    <submittedName>
        <fullName evidence="9">General aromatic amino acid permease</fullName>
    </submittedName>
</protein>
<evidence type="ECO:0000256" key="6">
    <source>
        <dbReference type="ARBA" id="ARBA00023136"/>
    </source>
</evidence>
<feature type="transmembrane region" description="Helical" evidence="7">
    <location>
        <begin position="214"/>
        <end position="235"/>
    </location>
</feature>
<dbReference type="eggNOG" id="COG1113">
    <property type="taxonomic scope" value="Bacteria"/>
</dbReference>
<evidence type="ECO:0000256" key="4">
    <source>
        <dbReference type="ARBA" id="ARBA00022970"/>
    </source>
</evidence>